<comment type="caution">
    <text evidence="1">The sequence shown here is derived from an EMBL/GenBank/DDBJ whole genome shotgun (WGS) entry which is preliminary data.</text>
</comment>
<dbReference type="OrthoDB" id="425681at2759"/>
<dbReference type="AlphaFoldDB" id="A0A8K0KDQ4"/>
<organism evidence="1 2">
    <name type="scientific">Ladona fulva</name>
    <name type="common">Scarce chaser dragonfly</name>
    <name type="synonym">Libellula fulva</name>
    <dbReference type="NCBI Taxonomy" id="123851"/>
    <lineage>
        <taxon>Eukaryota</taxon>
        <taxon>Metazoa</taxon>
        <taxon>Ecdysozoa</taxon>
        <taxon>Arthropoda</taxon>
        <taxon>Hexapoda</taxon>
        <taxon>Insecta</taxon>
        <taxon>Pterygota</taxon>
        <taxon>Palaeoptera</taxon>
        <taxon>Odonata</taxon>
        <taxon>Epiprocta</taxon>
        <taxon>Anisoptera</taxon>
        <taxon>Libelluloidea</taxon>
        <taxon>Libellulidae</taxon>
        <taxon>Ladona</taxon>
    </lineage>
</organism>
<dbReference type="Proteomes" id="UP000792457">
    <property type="component" value="Unassembled WGS sequence"/>
</dbReference>
<sequence length="81" mass="8890">MIIQVYMPSSIHDDEEVRSFYVEIDRALRGIKGEDNLIVMGDWNATVGEGRDGLAVGPFGLGISETQYAGNSKRSDREAKG</sequence>
<dbReference type="Gene3D" id="3.60.10.10">
    <property type="entry name" value="Endonuclease/exonuclease/phosphatase"/>
    <property type="match status" value="1"/>
</dbReference>
<proteinExistence type="predicted"/>
<reference evidence="1" key="2">
    <citation type="submission" date="2017-10" db="EMBL/GenBank/DDBJ databases">
        <title>Ladona fulva Genome sequencing and assembly.</title>
        <authorList>
            <person name="Murali S."/>
            <person name="Richards S."/>
            <person name="Bandaranaike D."/>
            <person name="Bellair M."/>
            <person name="Blankenburg K."/>
            <person name="Chao H."/>
            <person name="Dinh H."/>
            <person name="Doddapaneni H."/>
            <person name="Dugan-Rocha S."/>
            <person name="Elkadiri S."/>
            <person name="Gnanaolivu R."/>
            <person name="Hernandez B."/>
            <person name="Skinner E."/>
            <person name="Javaid M."/>
            <person name="Lee S."/>
            <person name="Li M."/>
            <person name="Ming W."/>
            <person name="Munidasa M."/>
            <person name="Muniz J."/>
            <person name="Nguyen L."/>
            <person name="Hughes D."/>
            <person name="Osuji N."/>
            <person name="Pu L.-L."/>
            <person name="Puazo M."/>
            <person name="Qu C."/>
            <person name="Quiroz J."/>
            <person name="Raj R."/>
            <person name="Weissenberger G."/>
            <person name="Xin Y."/>
            <person name="Zou X."/>
            <person name="Han Y."/>
            <person name="Worley K."/>
            <person name="Muzny D."/>
            <person name="Gibbs R."/>
        </authorList>
    </citation>
    <scope>NUCLEOTIDE SEQUENCE</scope>
    <source>
        <strain evidence="1">Sampled in the wild</strain>
    </source>
</reference>
<dbReference type="EMBL" id="KZ308711">
    <property type="protein sequence ID" value="KAG8233349.1"/>
    <property type="molecule type" value="Genomic_DNA"/>
</dbReference>
<evidence type="ECO:0000313" key="2">
    <source>
        <dbReference type="Proteomes" id="UP000792457"/>
    </source>
</evidence>
<evidence type="ECO:0000313" key="1">
    <source>
        <dbReference type="EMBL" id="KAG8233349.1"/>
    </source>
</evidence>
<keyword evidence="2" id="KW-1185">Reference proteome</keyword>
<dbReference type="InterPro" id="IPR036691">
    <property type="entry name" value="Endo/exonu/phosph_ase_sf"/>
</dbReference>
<dbReference type="SUPFAM" id="SSF56219">
    <property type="entry name" value="DNase I-like"/>
    <property type="match status" value="1"/>
</dbReference>
<accession>A0A8K0KDQ4</accession>
<gene>
    <name evidence="1" type="ORF">J437_LFUL013787</name>
</gene>
<name>A0A8K0KDQ4_LADFU</name>
<protein>
    <recommendedName>
        <fullName evidence="3">Craniofacial development protein 2-like</fullName>
    </recommendedName>
</protein>
<reference evidence="1" key="1">
    <citation type="submission" date="2013-04" db="EMBL/GenBank/DDBJ databases">
        <authorList>
            <person name="Qu J."/>
            <person name="Murali S.C."/>
            <person name="Bandaranaike D."/>
            <person name="Bellair M."/>
            <person name="Blankenburg K."/>
            <person name="Chao H."/>
            <person name="Dinh H."/>
            <person name="Doddapaneni H."/>
            <person name="Downs B."/>
            <person name="Dugan-Rocha S."/>
            <person name="Elkadiri S."/>
            <person name="Gnanaolivu R.D."/>
            <person name="Hernandez B."/>
            <person name="Javaid M."/>
            <person name="Jayaseelan J.C."/>
            <person name="Lee S."/>
            <person name="Li M."/>
            <person name="Ming W."/>
            <person name="Munidasa M."/>
            <person name="Muniz J."/>
            <person name="Nguyen L."/>
            <person name="Ongeri F."/>
            <person name="Osuji N."/>
            <person name="Pu L.-L."/>
            <person name="Puazo M."/>
            <person name="Qu C."/>
            <person name="Quiroz J."/>
            <person name="Raj R."/>
            <person name="Weissenberger G."/>
            <person name="Xin Y."/>
            <person name="Zou X."/>
            <person name="Han Y."/>
            <person name="Richards S."/>
            <person name="Worley K."/>
            <person name="Muzny D."/>
            <person name="Gibbs R."/>
        </authorList>
    </citation>
    <scope>NUCLEOTIDE SEQUENCE</scope>
    <source>
        <strain evidence="1">Sampled in the wild</strain>
    </source>
</reference>
<evidence type="ECO:0008006" key="3">
    <source>
        <dbReference type="Google" id="ProtNLM"/>
    </source>
</evidence>